<dbReference type="InterPro" id="IPR050343">
    <property type="entry name" value="RsuA_PseudoU_synthase"/>
</dbReference>
<dbReference type="AlphaFoldDB" id="A0A0U4VZU4"/>
<reference evidence="6 7" key="1">
    <citation type="journal article" date="2016" name="Int. J. Syst. Evol. Microbiol.">
        <title>Caldimicrobium thiodismutans sp. nov., a sulfur-disproportionating bacterium isolated from a hot spring, and emended description of the genus Caldimicrobium.</title>
        <authorList>
            <person name="Kojima H."/>
            <person name="Umezawa K."/>
            <person name="Fukui M."/>
        </authorList>
    </citation>
    <scope>NUCLEOTIDE SEQUENCE [LARGE SCALE GENOMIC DNA]</scope>
    <source>
        <strain evidence="6 7">TF1</strain>
    </source>
</reference>
<gene>
    <name evidence="6" type="ORF">THC_0051</name>
</gene>
<dbReference type="InterPro" id="IPR000748">
    <property type="entry name" value="PsdUridine_synth_RsuA/RluB/E/F"/>
</dbReference>
<organism evidence="6 7">
    <name type="scientific">Caldimicrobium thiodismutans</name>
    <dbReference type="NCBI Taxonomy" id="1653476"/>
    <lineage>
        <taxon>Bacteria</taxon>
        <taxon>Pseudomonadati</taxon>
        <taxon>Thermodesulfobacteriota</taxon>
        <taxon>Thermodesulfobacteria</taxon>
        <taxon>Thermodesulfobacteriales</taxon>
        <taxon>Thermodesulfobacteriaceae</taxon>
        <taxon>Caldimicrobium</taxon>
    </lineage>
</organism>
<dbReference type="PATRIC" id="fig|1653476.3.peg.54"/>
<proteinExistence type="inferred from homology"/>
<dbReference type="InterPro" id="IPR020094">
    <property type="entry name" value="TruA/RsuA/RluB/E/F_N"/>
</dbReference>
<dbReference type="GO" id="GO:0120159">
    <property type="term" value="F:rRNA pseudouridine synthase activity"/>
    <property type="evidence" value="ECO:0007669"/>
    <property type="project" value="UniProtKB-ARBA"/>
</dbReference>
<dbReference type="Gene3D" id="3.30.70.580">
    <property type="entry name" value="Pseudouridine synthase I, catalytic domain, N-terminal subdomain"/>
    <property type="match status" value="1"/>
</dbReference>
<dbReference type="PROSITE" id="PS01149">
    <property type="entry name" value="PSI_RSU"/>
    <property type="match status" value="1"/>
</dbReference>
<dbReference type="GO" id="GO:0000455">
    <property type="term" value="P:enzyme-directed rRNA pseudouridine synthesis"/>
    <property type="evidence" value="ECO:0007669"/>
    <property type="project" value="UniProtKB-ARBA"/>
</dbReference>
<feature type="domain" description="RNA-binding S4" evidence="5">
    <location>
        <begin position="1"/>
        <end position="63"/>
    </location>
</feature>
<evidence type="ECO:0000256" key="4">
    <source>
        <dbReference type="RuleBase" id="RU003887"/>
    </source>
</evidence>
<dbReference type="FunFam" id="3.10.290.10:FF:000003">
    <property type="entry name" value="Pseudouridine synthase"/>
    <property type="match status" value="1"/>
</dbReference>
<dbReference type="Gene3D" id="3.30.70.1560">
    <property type="entry name" value="Alpha-L RNA-binding motif"/>
    <property type="match status" value="1"/>
</dbReference>
<evidence type="ECO:0000256" key="3">
    <source>
        <dbReference type="PROSITE-ProRule" id="PRU00182"/>
    </source>
</evidence>
<evidence type="ECO:0000256" key="1">
    <source>
        <dbReference type="ARBA" id="ARBA00008348"/>
    </source>
</evidence>
<evidence type="ECO:0000259" key="5">
    <source>
        <dbReference type="SMART" id="SM00363"/>
    </source>
</evidence>
<reference evidence="7" key="2">
    <citation type="journal article" date="2016" name="Int. J. Syst. Evol. Microbiol.">
        <title>Caldimicrobium thiodismutans sp. nov., a sulfur-disproportionating bacterium isolated from a hot spring.</title>
        <authorList>
            <person name="Kojima H."/>
            <person name="Umezawa K."/>
            <person name="Fukui M."/>
        </authorList>
    </citation>
    <scope>NUCLEOTIDE SEQUENCE [LARGE SCALE GENOMIC DNA]</scope>
    <source>
        <strain evidence="7">TF1</strain>
    </source>
</reference>
<keyword evidence="3" id="KW-0694">RNA-binding</keyword>
<dbReference type="EC" id="5.4.99.-" evidence="4"/>
<dbReference type="InterPro" id="IPR042092">
    <property type="entry name" value="PsdUridine_s_RsuA/RluB/E/F_cat"/>
</dbReference>
<dbReference type="EMBL" id="AP014945">
    <property type="protein sequence ID" value="BAU22458.1"/>
    <property type="molecule type" value="Genomic_DNA"/>
</dbReference>
<evidence type="ECO:0000256" key="2">
    <source>
        <dbReference type="ARBA" id="ARBA00023235"/>
    </source>
</evidence>
<dbReference type="Gene3D" id="3.10.290.10">
    <property type="entry name" value="RNA-binding S4 domain"/>
    <property type="match status" value="1"/>
</dbReference>
<evidence type="ECO:0000313" key="6">
    <source>
        <dbReference type="EMBL" id="BAU22458.1"/>
    </source>
</evidence>
<dbReference type="SUPFAM" id="SSF55174">
    <property type="entry name" value="Alpha-L RNA-binding motif"/>
    <property type="match status" value="1"/>
</dbReference>
<dbReference type="PANTHER" id="PTHR47683:SF2">
    <property type="entry name" value="RNA-BINDING S4 DOMAIN-CONTAINING PROTEIN"/>
    <property type="match status" value="1"/>
</dbReference>
<dbReference type="Pfam" id="PF01479">
    <property type="entry name" value="S4"/>
    <property type="match status" value="1"/>
</dbReference>
<dbReference type="SUPFAM" id="SSF55120">
    <property type="entry name" value="Pseudouridine synthase"/>
    <property type="match status" value="1"/>
</dbReference>
<dbReference type="PANTHER" id="PTHR47683">
    <property type="entry name" value="PSEUDOURIDINE SYNTHASE FAMILY PROTEIN-RELATED"/>
    <property type="match status" value="1"/>
</dbReference>
<keyword evidence="2 4" id="KW-0413">Isomerase</keyword>
<dbReference type="CDD" id="cd00165">
    <property type="entry name" value="S4"/>
    <property type="match status" value="1"/>
</dbReference>
<dbReference type="InterPro" id="IPR002942">
    <property type="entry name" value="S4_RNA-bd"/>
</dbReference>
<dbReference type="GO" id="GO:0003723">
    <property type="term" value="F:RNA binding"/>
    <property type="evidence" value="ECO:0007669"/>
    <property type="project" value="UniProtKB-KW"/>
</dbReference>
<accession>A0A0U4VZU4</accession>
<dbReference type="RefSeq" id="WP_068511640.1">
    <property type="nucleotide sequence ID" value="NZ_AP014945.1"/>
</dbReference>
<dbReference type="KEGG" id="cthi:THC_0051"/>
<comment type="similarity">
    <text evidence="1 4">Belongs to the pseudouridine synthase RsuA family.</text>
</comment>
<dbReference type="OrthoDB" id="9807213at2"/>
<dbReference type="NCBIfam" id="TIGR00093">
    <property type="entry name" value="pseudouridine synthase"/>
    <property type="match status" value="1"/>
</dbReference>
<dbReference type="Proteomes" id="UP000068196">
    <property type="component" value="Chromosome"/>
</dbReference>
<dbReference type="InterPro" id="IPR006145">
    <property type="entry name" value="PsdUridine_synth_RsuA/RluA"/>
</dbReference>
<dbReference type="InterPro" id="IPR018496">
    <property type="entry name" value="PsdUridine_synth_RsuA/RluB_CS"/>
</dbReference>
<keyword evidence="7" id="KW-1185">Reference proteome</keyword>
<dbReference type="InterPro" id="IPR020103">
    <property type="entry name" value="PsdUridine_synth_cat_dom_sf"/>
</dbReference>
<protein>
    <recommendedName>
        <fullName evidence="4">Pseudouridine synthase</fullName>
        <ecNumber evidence="4">5.4.99.-</ecNumber>
    </recommendedName>
</protein>
<dbReference type="STRING" id="1653476.THC_0051"/>
<name>A0A0U4VZU4_9BACT</name>
<sequence length="253" mass="29383">MRLSKFLALCGLGSRRKNESLILEGKVLVNGQIVRDLSYKVSPERDQVMVDGKVLKIPPKVYYLFYKPRGYLTSLHDPHHRQTIRAFLEKLPFRVFPVGRLDKDSEGLLLLTNDGDLANQLLHPKYEVRRTYWVWVKPKILENKIKSLLDKGVEIEGKIIKPLEFRFLKKDGPLYIYEVVVKEGVKREVRKMVSFLGGRVKRLLRISFGPLKLKNLQPGEIRSLKKRELQTLRKFLQLKSSEILDRTSSGEST</sequence>
<dbReference type="InterPro" id="IPR036986">
    <property type="entry name" value="S4_RNA-bd_sf"/>
</dbReference>
<dbReference type="Pfam" id="PF00849">
    <property type="entry name" value="PseudoU_synth_2"/>
    <property type="match status" value="1"/>
</dbReference>
<dbReference type="SMART" id="SM00363">
    <property type="entry name" value="S4"/>
    <property type="match status" value="1"/>
</dbReference>
<evidence type="ECO:0000313" key="7">
    <source>
        <dbReference type="Proteomes" id="UP000068196"/>
    </source>
</evidence>
<dbReference type="CDD" id="cd02870">
    <property type="entry name" value="PseudoU_synth_RsuA_like"/>
    <property type="match status" value="1"/>
</dbReference>
<dbReference type="PROSITE" id="PS50889">
    <property type="entry name" value="S4"/>
    <property type="match status" value="1"/>
</dbReference>